<keyword evidence="5" id="KW-1133">Transmembrane helix</keyword>
<evidence type="ECO:0000256" key="5">
    <source>
        <dbReference type="SAM" id="Phobius"/>
    </source>
</evidence>
<name>A0A3M7LZU3_9PLEO</name>
<keyword evidence="2" id="KW-0560">Oxidoreductase</keyword>
<organism evidence="6 7">
    <name type="scientific">Pyrenophora seminiperda CCB06</name>
    <dbReference type="NCBI Taxonomy" id="1302712"/>
    <lineage>
        <taxon>Eukaryota</taxon>
        <taxon>Fungi</taxon>
        <taxon>Dikarya</taxon>
        <taxon>Ascomycota</taxon>
        <taxon>Pezizomycotina</taxon>
        <taxon>Dothideomycetes</taxon>
        <taxon>Pleosporomycetidae</taxon>
        <taxon>Pleosporales</taxon>
        <taxon>Pleosporineae</taxon>
        <taxon>Pleosporaceae</taxon>
        <taxon>Pyrenophora</taxon>
    </lineage>
</organism>
<gene>
    <name evidence="6" type="ORF">GMOD_00001655</name>
</gene>
<dbReference type="Proteomes" id="UP000265663">
    <property type="component" value="Unassembled WGS sequence"/>
</dbReference>
<keyword evidence="7" id="KW-1185">Reference proteome</keyword>
<comment type="similarity">
    <text evidence="3">Belongs to the ustYa family.</text>
</comment>
<dbReference type="GO" id="GO:0016491">
    <property type="term" value="F:oxidoreductase activity"/>
    <property type="evidence" value="ECO:0007669"/>
    <property type="project" value="UniProtKB-KW"/>
</dbReference>
<proteinExistence type="inferred from homology"/>
<keyword evidence="5" id="KW-0472">Membrane</keyword>
<feature type="transmembrane region" description="Helical" evidence="5">
    <location>
        <begin position="54"/>
        <end position="75"/>
    </location>
</feature>
<dbReference type="PANTHER" id="PTHR33365">
    <property type="entry name" value="YALI0B05434P"/>
    <property type="match status" value="1"/>
</dbReference>
<keyword evidence="5" id="KW-0812">Transmembrane</keyword>
<reference evidence="6 7" key="1">
    <citation type="journal article" date="2014" name="PLoS ONE">
        <title>De novo Genome Assembly of the Fungal Plant Pathogen Pyrenophora semeniperda.</title>
        <authorList>
            <person name="Soliai M.M."/>
            <person name="Meyer S.E."/>
            <person name="Udall J.A."/>
            <person name="Elzinga D.E."/>
            <person name="Hermansen R.A."/>
            <person name="Bodily P.M."/>
            <person name="Hart A.A."/>
            <person name="Coleman C.E."/>
        </authorList>
    </citation>
    <scope>NUCLEOTIDE SEQUENCE [LARGE SCALE GENOMIC DNA]</scope>
    <source>
        <strain evidence="6 7">CCB06</strain>
        <tissue evidence="6">Mycelium</tissue>
    </source>
</reference>
<evidence type="ECO:0000313" key="7">
    <source>
        <dbReference type="Proteomes" id="UP000265663"/>
    </source>
</evidence>
<dbReference type="InterPro" id="IPR021765">
    <property type="entry name" value="UstYa-like"/>
</dbReference>
<dbReference type="GO" id="GO:0043386">
    <property type="term" value="P:mycotoxin biosynthetic process"/>
    <property type="evidence" value="ECO:0007669"/>
    <property type="project" value="InterPro"/>
</dbReference>
<comment type="pathway">
    <text evidence="1">Mycotoxin biosynthesis.</text>
</comment>
<evidence type="ECO:0000256" key="1">
    <source>
        <dbReference type="ARBA" id="ARBA00004685"/>
    </source>
</evidence>
<evidence type="ECO:0000256" key="3">
    <source>
        <dbReference type="ARBA" id="ARBA00035112"/>
    </source>
</evidence>
<dbReference type="PANTHER" id="PTHR33365:SF11">
    <property type="entry name" value="TAT PATHWAY SIGNAL SEQUENCE"/>
    <property type="match status" value="1"/>
</dbReference>
<protein>
    <submittedName>
        <fullName evidence="6">Thioesterase domain-containing</fullName>
    </submittedName>
</protein>
<evidence type="ECO:0000256" key="2">
    <source>
        <dbReference type="ARBA" id="ARBA00023002"/>
    </source>
</evidence>
<dbReference type="Pfam" id="PF11807">
    <property type="entry name" value="UstYa"/>
    <property type="match status" value="1"/>
</dbReference>
<dbReference type="EMBL" id="KE747810">
    <property type="protein sequence ID" value="RMZ67694.1"/>
    <property type="molecule type" value="Genomic_DNA"/>
</dbReference>
<feature type="region of interest" description="Disordered" evidence="4">
    <location>
        <begin position="8"/>
        <end position="45"/>
    </location>
</feature>
<sequence>MMEPQHYYANVKEQHNDDDSSTEVESLVGRKQWDDGDYQSRAPPTRRNVMCPPVVAALKWVLVIGLQLIIIGLLAKDQGLLSKRFGIEKAPLTSQRDVGGDITGWSPHLPTQLTTFKVNQTFAPYNTSEFFKPEVLQAWNELMPIGMGFQAMPNPEDYDNLPTPISWTNGTVFTTSMTHQLHCLYAVVAVYSSMTSGHEMEENHHWHMIHCFDYLRQAILCSADMALEGLETTFPDHNGGSDGWDSKHVCKDPRAVRERLESVRAYDDQQIF</sequence>
<dbReference type="OrthoDB" id="3687641at2759"/>
<dbReference type="AlphaFoldDB" id="A0A3M7LZU3"/>
<accession>A0A3M7LZU3</accession>
<evidence type="ECO:0000256" key="4">
    <source>
        <dbReference type="SAM" id="MobiDB-lite"/>
    </source>
</evidence>
<evidence type="ECO:0000313" key="6">
    <source>
        <dbReference type="EMBL" id="RMZ67694.1"/>
    </source>
</evidence>